<evidence type="ECO:0000256" key="3">
    <source>
        <dbReference type="ARBA" id="ARBA00022840"/>
    </source>
</evidence>
<evidence type="ECO:0000313" key="5">
    <source>
        <dbReference type="EMBL" id="REG24861.1"/>
    </source>
</evidence>
<dbReference type="RefSeq" id="WP_115884988.1">
    <property type="nucleotide sequence ID" value="NZ_CBCSHX010000002.1"/>
</dbReference>
<accession>A0A3E0AYP1</accession>
<proteinExistence type="predicted"/>
<dbReference type="PANTHER" id="PTHR42939">
    <property type="entry name" value="ABC TRANSPORTER ATP-BINDING PROTEIN ALBC-RELATED"/>
    <property type="match status" value="1"/>
</dbReference>
<evidence type="ECO:0000256" key="1">
    <source>
        <dbReference type="ARBA" id="ARBA00022448"/>
    </source>
</evidence>
<dbReference type="InterPro" id="IPR003593">
    <property type="entry name" value="AAA+_ATPase"/>
</dbReference>
<protein>
    <submittedName>
        <fullName evidence="5">ABC-2 type transport system ATP-binding protein/bacitracin transport system ATP-binding protein</fullName>
    </submittedName>
</protein>
<dbReference type="OrthoDB" id="9804819at2"/>
<dbReference type="InterPro" id="IPR003439">
    <property type="entry name" value="ABC_transporter-like_ATP-bd"/>
</dbReference>
<dbReference type="Gene3D" id="3.40.50.300">
    <property type="entry name" value="P-loop containing nucleotide triphosphate hydrolases"/>
    <property type="match status" value="1"/>
</dbReference>
<keyword evidence="6" id="KW-1185">Reference proteome</keyword>
<evidence type="ECO:0000259" key="4">
    <source>
        <dbReference type="PROSITE" id="PS50893"/>
    </source>
</evidence>
<name>A0A3E0AYP1_9STAP</name>
<dbReference type="PANTHER" id="PTHR42939:SF1">
    <property type="entry name" value="ABC TRANSPORTER ATP-BINDING PROTEIN ALBC-RELATED"/>
    <property type="match status" value="1"/>
</dbReference>
<keyword evidence="1" id="KW-0813">Transport</keyword>
<comment type="caution">
    <text evidence="5">The sequence shown here is derived from an EMBL/GenBank/DDBJ whole genome shotgun (WGS) entry which is preliminary data.</text>
</comment>
<dbReference type="SUPFAM" id="SSF52540">
    <property type="entry name" value="P-loop containing nucleoside triphosphate hydrolases"/>
    <property type="match status" value="1"/>
</dbReference>
<dbReference type="InterPro" id="IPR017871">
    <property type="entry name" value="ABC_transporter-like_CS"/>
</dbReference>
<dbReference type="EMBL" id="QUMW01000010">
    <property type="protein sequence ID" value="REG24861.1"/>
    <property type="molecule type" value="Genomic_DNA"/>
</dbReference>
<keyword evidence="2" id="KW-0547">Nucleotide-binding</keyword>
<dbReference type="Pfam" id="PF00005">
    <property type="entry name" value="ABC_tran"/>
    <property type="match status" value="1"/>
</dbReference>
<feature type="domain" description="ABC transporter" evidence="4">
    <location>
        <begin position="2"/>
        <end position="218"/>
    </location>
</feature>
<dbReference type="PROSITE" id="PS50893">
    <property type="entry name" value="ABC_TRANSPORTER_2"/>
    <property type="match status" value="1"/>
</dbReference>
<dbReference type="InterPro" id="IPR027417">
    <property type="entry name" value="P-loop_NTPase"/>
</dbReference>
<reference evidence="5 6" key="1">
    <citation type="submission" date="2018-08" db="EMBL/GenBank/DDBJ databases">
        <title>Genomic Encyclopedia of Type Strains, Phase IV (KMG-IV): sequencing the most valuable type-strain genomes for metagenomic binning, comparative biology and taxonomic classification.</title>
        <authorList>
            <person name="Goeker M."/>
        </authorList>
    </citation>
    <scope>NUCLEOTIDE SEQUENCE [LARGE SCALE GENOMIC DNA]</scope>
    <source>
        <strain evidence="5 6">DSM 17274</strain>
    </source>
</reference>
<dbReference type="PROSITE" id="PS00211">
    <property type="entry name" value="ABC_TRANSPORTER_1"/>
    <property type="match status" value="1"/>
</dbReference>
<dbReference type="Proteomes" id="UP000257076">
    <property type="component" value="Unassembled WGS sequence"/>
</dbReference>
<dbReference type="GO" id="GO:0016887">
    <property type="term" value="F:ATP hydrolysis activity"/>
    <property type="evidence" value="ECO:0007669"/>
    <property type="project" value="InterPro"/>
</dbReference>
<gene>
    <name evidence="5" type="ORF">DFR63_1171</name>
</gene>
<dbReference type="InterPro" id="IPR051782">
    <property type="entry name" value="ABC_Transporter_VariousFunc"/>
</dbReference>
<sequence length="278" mass="31648">MIDIQKLSVSYKKQQTLKDLTYNFKAGQIYGLLGPNGSGKTTLFKAILNLVPYSGSVTTLKKSTIGHLIEYPGFYANLTCQENLSLHASYINLFDLDFSHMFNKFNLSEEKEKKFKNLSLGMKQRLGLIRAMMNNPDIILLDEPTNGLDPIGIKDMREIITREIKSAERTAVISSHMLHELTAFADTLILIKDGVLIGHLFNSRDPYGLVSVNFIEKTDTEFKKQFQHPVNILKTDIDFKIYGNYEELSAFYSNCERHSLESLYVTVMNLNIQGMKLL</sequence>
<evidence type="ECO:0000313" key="6">
    <source>
        <dbReference type="Proteomes" id="UP000257076"/>
    </source>
</evidence>
<evidence type="ECO:0000256" key="2">
    <source>
        <dbReference type="ARBA" id="ARBA00022741"/>
    </source>
</evidence>
<dbReference type="GO" id="GO:0005524">
    <property type="term" value="F:ATP binding"/>
    <property type="evidence" value="ECO:0007669"/>
    <property type="project" value="UniProtKB-KW"/>
</dbReference>
<dbReference type="SMART" id="SM00382">
    <property type="entry name" value="AAA"/>
    <property type="match status" value="1"/>
</dbReference>
<keyword evidence="3 5" id="KW-0067">ATP-binding</keyword>
<organism evidence="5 6">
    <name type="scientific">Jeotgalicoccus halotolerans</name>
    <dbReference type="NCBI Taxonomy" id="157227"/>
    <lineage>
        <taxon>Bacteria</taxon>
        <taxon>Bacillati</taxon>
        <taxon>Bacillota</taxon>
        <taxon>Bacilli</taxon>
        <taxon>Bacillales</taxon>
        <taxon>Staphylococcaceae</taxon>
        <taxon>Jeotgalicoccus</taxon>
    </lineage>
</organism>
<dbReference type="AlphaFoldDB" id="A0A3E0AYP1"/>